<protein>
    <submittedName>
        <fullName evidence="10">Indolepyruvate ferredoxin oxidoreductase</fullName>
    </submittedName>
</protein>
<evidence type="ECO:0000259" key="7">
    <source>
        <dbReference type="Pfam" id="PF01558"/>
    </source>
</evidence>
<keyword evidence="1" id="KW-0813">Transport</keyword>
<evidence type="ECO:0000313" key="11">
    <source>
        <dbReference type="Proteomes" id="UP000217141"/>
    </source>
</evidence>
<evidence type="ECO:0000256" key="4">
    <source>
        <dbReference type="ARBA" id="ARBA00023002"/>
    </source>
</evidence>
<keyword evidence="6" id="KW-0411">Iron-sulfur</keyword>
<dbReference type="KEGG" id="shyd:CJD35_17245"/>
<dbReference type="SUPFAM" id="SSF53323">
    <property type="entry name" value="Pyruvate-ferredoxin oxidoreductase, PFOR, domain III"/>
    <property type="match status" value="1"/>
</dbReference>
<name>A0A249MY76_SPHXE</name>
<dbReference type="GO" id="GO:0045333">
    <property type="term" value="P:cellular respiration"/>
    <property type="evidence" value="ECO:0007669"/>
    <property type="project" value="UniProtKB-ARBA"/>
</dbReference>
<dbReference type="SUPFAM" id="SSF52518">
    <property type="entry name" value="Thiamin diphosphate-binding fold (THDP-binding)"/>
    <property type="match status" value="2"/>
</dbReference>
<dbReference type="Pfam" id="PF01558">
    <property type="entry name" value="POR"/>
    <property type="match status" value="1"/>
</dbReference>
<feature type="domain" description="DUF6537" evidence="9">
    <location>
        <begin position="933"/>
        <end position="1133"/>
    </location>
</feature>
<feature type="domain" description="Pyruvate/ketoisovalerate oxidoreductase catalytic" evidence="7">
    <location>
        <begin position="721"/>
        <end position="907"/>
    </location>
</feature>
<dbReference type="InterPro" id="IPR029061">
    <property type="entry name" value="THDP-binding"/>
</dbReference>
<dbReference type="InterPro" id="IPR019752">
    <property type="entry name" value="Pyrv/ketoisovalerate_OxRed_cat"/>
</dbReference>
<keyword evidence="10" id="KW-0670">Pyruvate</keyword>
<keyword evidence="4" id="KW-0560">Oxidoreductase</keyword>
<dbReference type="Pfam" id="PF02775">
    <property type="entry name" value="TPP_enzyme_C"/>
    <property type="match status" value="1"/>
</dbReference>
<evidence type="ECO:0000259" key="8">
    <source>
        <dbReference type="Pfam" id="PF02775"/>
    </source>
</evidence>
<gene>
    <name evidence="10" type="ORF">CJD35_17245</name>
</gene>
<dbReference type="NCBIfam" id="NF009589">
    <property type="entry name" value="PRK13030.1"/>
    <property type="match status" value="1"/>
</dbReference>
<dbReference type="Gene3D" id="3.40.50.970">
    <property type="match status" value="1"/>
</dbReference>
<sequence length="1150" mass="123609">MTIITLDDKWNVTTGRVMLNGTQALARVMLTQAALDARAGLKTAGYISGYRGSPLGNVDMTLWSTSRRLEAAHIKFQPGVNEDLAATAIAGTQQIDQLPGARYDGVFAAWYGKGPGVDRSGDAFKHGNYAGAHAKGGVVLFYGDDHGGKSSTVAHQSEQAIAASLIPCFYPADVSEILHYGLLALALSRHSGLWTAVKCVNEVVEQTATIDIDLEHFAPALPPIASRPPEGLHAAIRPYNPLRAEQIVVEHRLPLVIPFVRANRIDRTVFRAGTPRLAIVSTGKSHGDVMQALELLGLDAVRAAAMGISLYKVGCIWPLDGERVAEFASGHDTLLVVEEKKAFLEVQIAEALVNDRDAPLLIGKKDESGRALLSSVVQLDPADIARLIAGRLAELGIRDAAIDRAIAHLTSARPDNAHIASLKRSPFFCSGCPHNRSTLIPDGSVSMTGIGCHTMVNFVTPDKAMLPTQMGGEGANWMGLAPFTDTPHIFQNMGDGTYYHSGLLAIRAAVASGVNITYKILYNDAVAMTGGQPVDGPLSVSEIAQQLLHEGVGKVVVLSDNPDHHRRDRTMPKVVTIEHRDELDSVQRMLRETPGCTVLIYEQTCAAEKRRRRKHGNFPNPPKRMFIAEDVCEGCGDCSVQSSCVSILPRETPFGRKRAIDQSSCNKDYSCADGFCPSFITIRDAEPRTPSGVTLTDALFDSLETPKVVPGKYNIMVAGIGGTGVITVGALIGMAAHIDGRAASLFDMTGLAQKNGAVFSHIRIADTPDDLHTQRLGSGEADLLLAFDLVAALSPESASTLSPKSRAIANEAVVPTVAFQFDRDAVPQSEVLVAHLAEKIGAERMQQVDATALALGLTGDTIAANLMVVGMAAQSGLLPVSVAAMEQAITLNGVAVRLNHNAFRLGRLLVANPGRVTAMMPRPDVEDAVPNTLEAIVAHRSAHLATYQNEALAQRYRERVSAVQARESAAVPDSTILTTIFARNYAKLLAIKDEYEVARMLVDPKLHARLRESFAEGARLSFNLAPPFLGGRGRDGRPAKREFPAWLMLPALRFLKGLKFLRGTMCDPFGMTAERRAERKLIGDYEQLAERTLDGLSDANLPEAAALLDEIDAVRGYGPIKETAMEAYAERIAAAEARFASRNGAASSWP</sequence>
<dbReference type="Gene3D" id="3.40.920.10">
    <property type="entry name" value="Pyruvate-ferredoxin oxidoreductase, PFOR, domain III"/>
    <property type="match status" value="1"/>
</dbReference>
<accession>A0A249MY76</accession>
<reference evidence="10 11" key="1">
    <citation type="submission" date="2017-08" db="EMBL/GenBank/DDBJ databases">
        <title>Whole Genome Sequence of Sphingobium hydrophobicum C1: Insights into Adaption to the Electronic-waste Contaminated Sediment.</title>
        <authorList>
            <person name="Song D."/>
            <person name="Chen X."/>
            <person name="Xu M."/>
        </authorList>
    </citation>
    <scope>NUCLEOTIDE SEQUENCE [LARGE SCALE GENOMIC DNA]</scope>
    <source>
        <strain evidence="10 11">C1</strain>
    </source>
</reference>
<dbReference type="AlphaFoldDB" id="A0A249MY76"/>
<dbReference type="RefSeq" id="WP_026002130.1">
    <property type="nucleotide sequence ID" value="NZ_CP022746.1"/>
</dbReference>
<dbReference type="Pfam" id="PF20169">
    <property type="entry name" value="DUF6537"/>
    <property type="match status" value="1"/>
</dbReference>
<keyword evidence="3" id="KW-0249">Electron transport</keyword>
<dbReference type="PANTHER" id="PTHR48084">
    <property type="entry name" value="2-OXOGLUTARATE OXIDOREDUCTASE SUBUNIT KORB-RELATED"/>
    <property type="match status" value="1"/>
</dbReference>
<dbReference type="InterPro" id="IPR002880">
    <property type="entry name" value="Pyrv_Fd/Flavodoxin_OxRdtase_N"/>
</dbReference>
<evidence type="ECO:0000259" key="9">
    <source>
        <dbReference type="Pfam" id="PF20169"/>
    </source>
</evidence>
<dbReference type="GO" id="GO:0051539">
    <property type="term" value="F:4 iron, 4 sulfur cluster binding"/>
    <property type="evidence" value="ECO:0007669"/>
    <property type="project" value="UniProtKB-KW"/>
</dbReference>
<evidence type="ECO:0000256" key="1">
    <source>
        <dbReference type="ARBA" id="ARBA00022448"/>
    </source>
</evidence>
<dbReference type="InterPro" id="IPR011766">
    <property type="entry name" value="TPP_enzyme_TPP-bd"/>
</dbReference>
<evidence type="ECO:0000256" key="3">
    <source>
        <dbReference type="ARBA" id="ARBA00022982"/>
    </source>
</evidence>
<dbReference type="CDD" id="cd07034">
    <property type="entry name" value="TPP_PYR_PFOR_IOR-alpha_like"/>
    <property type="match status" value="1"/>
</dbReference>
<keyword evidence="5" id="KW-0408">Iron</keyword>
<evidence type="ECO:0000256" key="2">
    <source>
        <dbReference type="ARBA" id="ARBA00022485"/>
    </source>
</evidence>
<dbReference type="InterPro" id="IPR046667">
    <property type="entry name" value="DUF6537"/>
</dbReference>
<evidence type="ECO:0000256" key="6">
    <source>
        <dbReference type="ARBA" id="ARBA00023014"/>
    </source>
</evidence>
<keyword evidence="2" id="KW-0479">Metal-binding</keyword>
<dbReference type="InterPro" id="IPR051457">
    <property type="entry name" value="2-oxoacid:Fd_oxidoreductase"/>
</dbReference>
<dbReference type="GO" id="GO:0044281">
    <property type="term" value="P:small molecule metabolic process"/>
    <property type="evidence" value="ECO:0007669"/>
    <property type="project" value="UniProtKB-ARBA"/>
</dbReference>
<feature type="domain" description="Thiamine pyrophosphate enzyme TPP-binding" evidence="8">
    <location>
        <begin position="449"/>
        <end position="541"/>
    </location>
</feature>
<dbReference type="SUPFAM" id="SSF52922">
    <property type="entry name" value="TK C-terminal domain-like"/>
    <property type="match status" value="1"/>
</dbReference>
<organism evidence="10 11">
    <name type="scientific">Sphingobium xenophagum</name>
    <dbReference type="NCBI Taxonomy" id="121428"/>
    <lineage>
        <taxon>Bacteria</taxon>
        <taxon>Pseudomonadati</taxon>
        <taxon>Pseudomonadota</taxon>
        <taxon>Alphaproteobacteria</taxon>
        <taxon>Sphingomonadales</taxon>
        <taxon>Sphingomonadaceae</taxon>
        <taxon>Sphingobium</taxon>
    </lineage>
</organism>
<evidence type="ECO:0000313" key="10">
    <source>
        <dbReference type="EMBL" id="ASY46222.1"/>
    </source>
</evidence>
<dbReference type="NCBIfam" id="NF009588">
    <property type="entry name" value="PRK13029.1"/>
    <property type="match status" value="1"/>
</dbReference>
<dbReference type="PANTHER" id="PTHR48084:SF3">
    <property type="entry name" value="SUBUNIT OF PYRUVATE:FLAVODOXIN OXIDOREDUCTASE"/>
    <property type="match status" value="1"/>
</dbReference>
<dbReference type="Proteomes" id="UP000217141">
    <property type="component" value="Chromosome II"/>
</dbReference>
<proteinExistence type="predicted"/>
<evidence type="ECO:0000256" key="5">
    <source>
        <dbReference type="ARBA" id="ARBA00023004"/>
    </source>
</evidence>
<dbReference type="InterPro" id="IPR009014">
    <property type="entry name" value="Transketo_C/PFOR_II"/>
</dbReference>
<dbReference type="GO" id="GO:0030976">
    <property type="term" value="F:thiamine pyrophosphate binding"/>
    <property type="evidence" value="ECO:0007669"/>
    <property type="project" value="InterPro"/>
</dbReference>
<keyword evidence="2" id="KW-0004">4Fe-4S</keyword>
<dbReference type="EMBL" id="CP022746">
    <property type="protein sequence ID" value="ASY46222.1"/>
    <property type="molecule type" value="Genomic_DNA"/>
</dbReference>
<dbReference type="GO" id="GO:0016625">
    <property type="term" value="F:oxidoreductase activity, acting on the aldehyde or oxo group of donors, iron-sulfur protein as acceptor"/>
    <property type="evidence" value="ECO:0007669"/>
    <property type="project" value="UniProtKB-ARBA"/>
</dbReference>
<dbReference type="InterPro" id="IPR002869">
    <property type="entry name" value="Pyrv_flavodox_OxRed_cen"/>
</dbReference>